<dbReference type="Proteomes" id="UP000735302">
    <property type="component" value="Unassembled WGS sequence"/>
</dbReference>
<dbReference type="EMBL" id="BLXT01004673">
    <property type="protein sequence ID" value="GFO16543.1"/>
    <property type="molecule type" value="Genomic_DNA"/>
</dbReference>
<keyword evidence="4 7" id="KW-1133">Transmembrane helix</keyword>
<feature type="region of interest" description="Disordered" evidence="6">
    <location>
        <begin position="1"/>
        <end position="50"/>
    </location>
</feature>
<evidence type="ECO:0000256" key="6">
    <source>
        <dbReference type="SAM" id="MobiDB-lite"/>
    </source>
</evidence>
<feature type="transmembrane region" description="Helical" evidence="7">
    <location>
        <begin position="459"/>
        <end position="476"/>
    </location>
</feature>
<keyword evidence="5 7" id="KW-0472">Membrane</keyword>
<feature type="transmembrane region" description="Helical" evidence="7">
    <location>
        <begin position="401"/>
        <end position="418"/>
    </location>
</feature>
<evidence type="ECO:0000256" key="1">
    <source>
        <dbReference type="ARBA" id="ARBA00004141"/>
    </source>
</evidence>
<proteinExistence type="inferred from homology"/>
<evidence type="ECO:0000256" key="7">
    <source>
        <dbReference type="SAM" id="Phobius"/>
    </source>
</evidence>
<comment type="caution">
    <text evidence="8">The sequence shown here is derived from an EMBL/GenBank/DDBJ whole genome shotgun (WGS) entry which is preliminary data.</text>
</comment>
<comment type="subcellular location">
    <subcellularLocation>
        <location evidence="1">Membrane</location>
        <topology evidence="1">Multi-pass membrane protein</topology>
    </subcellularLocation>
</comment>
<comment type="similarity">
    <text evidence="2">Belongs to the unc-93 family.</text>
</comment>
<feature type="compositionally biased region" description="Basic and acidic residues" evidence="6">
    <location>
        <begin position="79"/>
        <end position="92"/>
    </location>
</feature>
<feature type="compositionally biased region" description="Low complexity" evidence="6">
    <location>
        <begin position="30"/>
        <end position="48"/>
    </location>
</feature>
<dbReference type="PANTHER" id="PTHR19444">
    <property type="entry name" value="UNC-93 RELATED"/>
    <property type="match status" value="1"/>
</dbReference>
<evidence type="ECO:0000256" key="5">
    <source>
        <dbReference type="ARBA" id="ARBA00023136"/>
    </source>
</evidence>
<protein>
    <submittedName>
        <fullName evidence="8">Unc-93-like protein a</fullName>
    </submittedName>
</protein>
<keyword evidence="3 7" id="KW-0812">Transmembrane</keyword>
<dbReference type="InterPro" id="IPR010291">
    <property type="entry name" value="Ion_channel_UNC-93"/>
</dbReference>
<keyword evidence="9" id="KW-1185">Reference proteome</keyword>
<gene>
    <name evidence="8" type="ORF">PoB_004304800</name>
</gene>
<dbReference type="GO" id="GO:0016020">
    <property type="term" value="C:membrane"/>
    <property type="evidence" value="ECO:0007669"/>
    <property type="project" value="UniProtKB-SubCell"/>
</dbReference>
<dbReference type="InterPro" id="IPR051951">
    <property type="entry name" value="UNC-93_regulatory"/>
</dbReference>
<feature type="region of interest" description="Disordered" evidence="6">
    <location>
        <begin position="72"/>
        <end position="97"/>
    </location>
</feature>
<reference evidence="8 9" key="1">
    <citation type="journal article" date="2021" name="Elife">
        <title>Chloroplast acquisition without the gene transfer in kleptoplastic sea slugs, Plakobranchus ocellatus.</title>
        <authorList>
            <person name="Maeda T."/>
            <person name="Takahashi S."/>
            <person name="Yoshida T."/>
            <person name="Shimamura S."/>
            <person name="Takaki Y."/>
            <person name="Nagai Y."/>
            <person name="Toyoda A."/>
            <person name="Suzuki Y."/>
            <person name="Arimoto A."/>
            <person name="Ishii H."/>
            <person name="Satoh N."/>
            <person name="Nishiyama T."/>
            <person name="Hasebe M."/>
            <person name="Maruyama T."/>
            <person name="Minagawa J."/>
            <person name="Obokata J."/>
            <person name="Shigenobu S."/>
        </authorList>
    </citation>
    <scope>NUCLEOTIDE SEQUENCE [LARGE SCALE GENOMIC DNA]</scope>
</reference>
<evidence type="ECO:0000256" key="2">
    <source>
        <dbReference type="ARBA" id="ARBA00009172"/>
    </source>
</evidence>
<accession>A0AAV4BCH6</accession>
<feature type="compositionally biased region" description="Low complexity" evidence="6">
    <location>
        <begin position="8"/>
        <end position="21"/>
    </location>
</feature>
<dbReference type="SUPFAM" id="SSF103473">
    <property type="entry name" value="MFS general substrate transporter"/>
    <property type="match status" value="1"/>
</dbReference>
<name>A0AAV4BCH6_9GAST</name>
<dbReference type="AlphaFoldDB" id="A0AAV4BCH6"/>
<dbReference type="PANTHER" id="PTHR19444:SF13">
    <property type="entry name" value="PROTEIN UNC-93 HOMOLOG A"/>
    <property type="match status" value="1"/>
</dbReference>
<sequence>MHKFIRVRTGSTRSSSATAGGSHSGGETHGSGSNRYNNNHNTSNNNGMGPFGMSGLGMGFGLYRPRRPSYTLATQSHRQRSESYRHATRPDNGDLASDADMLDGEDYIDGVIKRSSRKASLVKCSTEGSEEGDEEEGLRCVAHERGHDDDEDDDVIVTTAAVAAVSRARTPEARTVADVLVASEDEDPATSISCLTERSCSEQLALESTKPAESVCPPRIVPNHLALHNSHHCLSNVADQLPHTSPNGNGTSPGVGTPFCEYRGSDSFHNDLAHAIPLPPEAIYRKRKTLARSLACGVGDKDEYEQATAATTTTTTTTTTATTIVSVPTSITATPDSHDNNALGKETVVVGVFTPVNGRVASQGGNSISSKTNSFLQRLEKFKQNKNNVPGISTCSFTKNLIILCLGFIFVYSSFRAIQNLQSSLHGSQNLGVITMTVVHISMVVASLLAPIIVNVFTAKWAMCGGVMCFIAWFSAHAHPTFWSLVPTSVLVGLGQAVLWNVESSYVLKLAMDSAAVTRRGNMDQEMFRFHGFFLACFQSTHIWGNLISSLMLSWYKNELLQAQASGPGRGIPIGSGIVGQGGDYSSSGTDLNGHGNSIGLQIENGSASSSNDLHTEVGQGTGDMEDYEVFTIPPFCGTLHRCTQGQDSLLRDIYPGKYLQL</sequence>
<dbReference type="InterPro" id="IPR036259">
    <property type="entry name" value="MFS_trans_sf"/>
</dbReference>
<evidence type="ECO:0000313" key="9">
    <source>
        <dbReference type="Proteomes" id="UP000735302"/>
    </source>
</evidence>
<evidence type="ECO:0000256" key="3">
    <source>
        <dbReference type="ARBA" id="ARBA00022692"/>
    </source>
</evidence>
<feature type="transmembrane region" description="Helical" evidence="7">
    <location>
        <begin position="430"/>
        <end position="453"/>
    </location>
</feature>
<evidence type="ECO:0000313" key="8">
    <source>
        <dbReference type="EMBL" id="GFO16543.1"/>
    </source>
</evidence>
<evidence type="ECO:0000256" key="4">
    <source>
        <dbReference type="ARBA" id="ARBA00022989"/>
    </source>
</evidence>
<dbReference type="Gene3D" id="1.20.1250.20">
    <property type="entry name" value="MFS general substrate transporter like domains"/>
    <property type="match status" value="1"/>
</dbReference>
<organism evidence="8 9">
    <name type="scientific">Plakobranchus ocellatus</name>
    <dbReference type="NCBI Taxonomy" id="259542"/>
    <lineage>
        <taxon>Eukaryota</taxon>
        <taxon>Metazoa</taxon>
        <taxon>Spiralia</taxon>
        <taxon>Lophotrochozoa</taxon>
        <taxon>Mollusca</taxon>
        <taxon>Gastropoda</taxon>
        <taxon>Heterobranchia</taxon>
        <taxon>Euthyneura</taxon>
        <taxon>Panpulmonata</taxon>
        <taxon>Sacoglossa</taxon>
        <taxon>Placobranchoidea</taxon>
        <taxon>Plakobranchidae</taxon>
        <taxon>Plakobranchus</taxon>
    </lineage>
</organism>
<dbReference type="Pfam" id="PF05978">
    <property type="entry name" value="UNC-93"/>
    <property type="match status" value="1"/>
</dbReference>